<feature type="non-terminal residue" evidence="1">
    <location>
        <position position="148"/>
    </location>
</feature>
<evidence type="ECO:0000313" key="1">
    <source>
        <dbReference type="EMBL" id="GAH34501.1"/>
    </source>
</evidence>
<dbReference type="AlphaFoldDB" id="X1EMD6"/>
<name>X1EMD6_9ZZZZ</name>
<organism evidence="1">
    <name type="scientific">marine sediment metagenome</name>
    <dbReference type="NCBI Taxonomy" id="412755"/>
    <lineage>
        <taxon>unclassified sequences</taxon>
        <taxon>metagenomes</taxon>
        <taxon>ecological metagenomes</taxon>
    </lineage>
</organism>
<protein>
    <submittedName>
        <fullName evidence="1">Uncharacterized protein</fullName>
    </submittedName>
</protein>
<comment type="caution">
    <text evidence="1">The sequence shown here is derived from an EMBL/GenBank/DDBJ whole genome shotgun (WGS) entry which is preliminary data.</text>
</comment>
<dbReference type="EMBL" id="BARU01013240">
    <property type="protein sequence ID" value="GAH34501.1"/>
    <property type="molecule type" value="Genomic_DNA"/>
</dbReference>
<proteinExistence type="predicted"/>
<sequence>MKNHGIKEVERHERIESIIKKGVSIRKILSDEIFKEGTKENEKKKILYDIIENKLEIHLTSYGKTVDERIDHLIDYFKYLDEDKNIGISRDGFERMLLDLRKIKDTEELVKTEFEIEPKIELTNEILLDYNIRPKDILYLIPLDDLKS</sequence>
<accession>X1EMD6</accession>
<reference evidence="1" key="1">
    <citation type="journal article" date="2014" name="Front. Microbiol.">
        <title>High frequency of phylogenetically diverse reductive dehalogenase-homologous genes in deep subseafloor sedimentary metagenomes.</title>
        <authorList>
            <person name="Kawai M."/>
            <person name="Futagami T."/>
            <person name="Toyoda A."/>
            <person name="Takaki Y."/>
            <person name="Nishi S."/>
            <person name="Hori S."/>
            <person name="Arai W."/>
            <person name="Tsubouchi T."/>
            <person name="Morono Y."/>
            <person name="Uchiyama I."/>
            <person name="Ito T."/>
            <person name="Fujiyama A."/>
            <person name="Inagaki F."/>
            <person name="Takami H."/>
        </authorList>
    </citation>
    <scope>NUCLEOTIDE SEQUENCE</scope>
    <source>
        <strain evidence="1">Expedition CK06-06</strain>
    </source>
</reference>
<gene>
    <name evidence="1" type="ORF">S03H2_24020</name>
</gene>